<dbReference type="FunFam" id="2.40.50.140:FF:000004">
    <property type="entry name" value="Elongation factor P"/>
    <property type="match status" value="1"/>
</dbReference>
<dbReference type="InterPro" id="IPR015365">
    <property type="entry name" value="Elong-fact-P_C"/>
</dbReference>
<dbReference type="Gene3D" id="2.40.50.140">
    <property type="entry name" value="Nucleic acid-binding proteins"/>
    <property type="match status" value="2"/>
</dbReference>
<evidence type="ECO:0000256" key="2">
    <source>
        <dbReference type="ARBA" id="ARBA00004815"/>
    </source>
</evidence>
<comment type="subcellular location">
    <subcellularLocation>
        <location evidence="1 7">Cytoplasm</location>
    </subcellularLocation>
</comment>
<dbReference type="UniPathway" id="UPA00345"/>
<evidence type="ECO:0000256" key="5">
    <source>
        <dbReference type="ARBA" id="ARBA00022768"/>
    </source>
</evidence>
<dbReference type="Pfam" id="PF08207">
    <property type="entry name" value="EFP_N"/>
    <property type="match status" value="1"/>
</dbReference>
<keyword evidence="6 7" id="KW-0648">Protein biosynthesis</keyword>
<comment type="pathway">
    <text evidence="2 7">Protein biosynthesis; polypeptide chain elongation.</text>
</comment>
<dbReference type="Proteomes" id="UP000266328">
    <property type="component" value="Unassembled WGS sequence"/>
</dbReference>
<dbReference type="PIRSF" id="PIRSF005901">
    <property type="entry name" value="EF-P"/>
    <property type="match status" value="1"/>
</dbReference>
<keyword evidence="13" id="KW-1185">Reference proteome</keyword>
<dbReference type="InterPro" id="IPR012340">
    <property type="entry name" value="NA-bd_OB-fold"/>
</dbReference>
<dbReference type="PROSITE" id="PS01275">
    <property type="entry name" value="EFP"/>
    <property type="match status" value="1"/>
</dbReference>
<dbReference type="GO" id="GO:0043043">
    <property type="term" value="P:peptide biosynthetic process"/>
    <property type="evidence" value="ECO:0007669"/>
    <property type="project" value="InterPro"/>
</dbReference>
<organism evidence="12 13">
    <name type="scientific">Candidatus Cryosericum terrychapinii</name>
    <dbReference type="NCBI Taxonomy" id="2290919"/>
    <lineage>
        <taxon>Bacteria</taxon>
        <taxon>Pseudomonadati</taxon>
        <taxon>Caldisericota/Cryosericota group</taxon>
        <taxon>Candidatus Cryosericota</taxon>
        <taxon>Candidatus Cryosericia</taxon>
        <taxon>Candidatus Cryosericales</taxon>
        <taxon>Candidatus Cryosericaceae</taxon>
        <taxon>Candidatus Cryosericum</taxon>
    </lineage>
</organism>
<dbReference type="SUPFAM" id="SSF50104">
    <property type="entry name" value="Translation proteins SH3-like domain"/>
    <property type="match status" value="1"/>
</dbReference>
<dbReference type="InterPro" id="IPR001059">
    <property type="entry name" value="Transl_elong_P/YeiP_cen"/>
</dbReference>
<dbReference type="InterPro" id="IPR013852">
    <property type="entry name" value="Transl_elong_P/YeiP_CS"/>
</dbReference>
<dbReference type="SUPFAM" id="SSF50249">
    <property type="entry name" value="Nucleic acid-binding proteins"/>
    <property type="match status" value="2"/>
</dbReference>
<gene>
    <name evidence="7 12" type="primary">efp</name>
    <name evidence="12" type="ORF">SMC7_02800</name>
</gene>
<dbReference type="PANTHER" id="PTHR30053:SF12">
    <property type="entry name" value="ELONGATION FACTOR P (EF-P) FAMILY PROTEIN"/>
    <property type="match status" value="1"/>
</dbReference>
<dbReference type="EMBL" id="QXIS01000015">
    <property type="protein sequence ID" value="RIE06324.1"/>
    <property type="molecule type" value="Genomic_DNA"/>
</dbReference>
<keyword evidence="4 7" id="KW-0963">Cytoplasm</keyword>
<dbReference type="HAMAP" id="MF_00141">
    <property type="entry name" value="EF_P"/>
    <property type="match status" value="1"/>
</dbReference>
<dbReference type="RefSeq" id="WP_119088860.1">
    <property type="nucleotide sequence ID" value="NZ_QXIS01000015.1"/>
</dbReference>
<comment type="similarity">
    <text evidence="3 7 9">Belongs to the elongation factor P family.</text>
</comment>
<dbReference type="OrthoDB" id="9801844at2"/>
<name>A0A398D5D8_9BACT</name>
<evidence type="ECO:0000256" key="6">
    <source>
        <dbReference type="ARBA" id="ARBA00022917"/>
    </source>
</evidence>
<evidence type="ECO:0000256" key="1">
    <source>
        <dbReference type="ARBA" id="ARBA00004496"/>
    </source>
</evidence>
<dbReference type="GO" id="GO:0005829">
    <property type="term" value="C:cytosol"/>
    <property type="evidence" value="ECO:0007669"/>
    <property type="project" value="UniProtKB-ARBA"/>
</dbReference>
<dbReference type="CDD" id="cd05794">
    <property type="entry name" value="S1_EF-P_repeat_2"/>
    <property type="match status" value="1"/>
</dbReference>
<dbReference type="AlphaFoldDB" id="A0A398D5D8"/>
<evidence type="ECO:0000259" key="11">
    <source>
        <dbReference type="SMART" id="SM01185"/>
    </source>
</evidence>
<dbReference type="PANTHER" id="PTHR30053">
    <property type="entry name" value="ELONGATION FACTOR P"/>
    <property type="match status" value="1"/>
</dbReference>
<feature type="domain" description="Elongation factor P C-terminal" evidence="10">
    <location>
        <begin position="129"/>
        <end position="184"/>
    </location>
</feature>
<dbReference type="InterPro" id="IPR014722">
    <property type="entry name" value="Rib_uL2_dom2"/>
</dbReference>
<dbReference type="InterPro" id="IPR011768">
    <property type="entry name" value="Transl_elongation_fac_P"/>
</dbReference>
<dbReference type="InterPro" id="IPR013185">
    <property type="entry name" value="Transl_elong_KOW-like"/>
</dbReference>
<accession>A0A398D5D8</accession>
<keyword evidence="5 7" id="KW-0251">Elongation factor</keyword>
<comment type="function">
    <text evidence="7">Involved in peptide bond synthesis. Stimulates efficient translation and peptide-bond synthesis on native or reconstituted 70S ribosomes in vitro. Probably functions indirectly by altering the affinity of the ribosome for aminoacyl-tRNA, thus increasing their reactivity as acceptors for peptidyl transferase.</text>
</comment>
<protein>
    <recommendedName>
        <fullName evidence="7 8">Elongation factor P</fullName>
        <shortName evidence="7">EF-P</shortName>
    </recommendedName>
</protein>
<comment type="caution">
    <text evidence="12">The sequence shown here is derived from an EMBL/GenBank/DDBJ whole genome shotgun (WGS) entry which is preliminary data.</text>
</comment>
<dbReference type="FunFam" id="2.40.50.140:FF:000009">
    <property type="entry name" value="Elongation factor P"/>
    <property type="match status" value="1"/>
</dbReference>
<dbReference type="Pfam" id="PF01132">
    <property type="entry name" value="EFP"/>
    <property type="match status" value="1"/>
</dbReference>
<dbReference type="GO" id="GO:0003746">
    <property type="term" value="F:translation elongation factor activity"/>
    <property type="evidence" value="ECO:0007669"/>
    <property type="project" value="UniProtKB-UniRule"/>
</dbReference>
<dbReference type="Gene3D" id="2.30.30.30">
    <property type="match status" value="1"/>
</dbReference>
<evidence type="ECO:0000313" key="12">
    <source>
        <dbReference type="EMBL" id="RIE06324.1"/>
    </source>
</evidence>
<dbReference type="FunFam" id="2.30.30.30:FF:000003">
    <property type="entry name" value="Elongation factor P"/>
    <property type="match status" value="1"/>
</dbReference>
<dbReference type="CDD" id="cd04470">
    <property type="entry name" value="S1_EF-P_repeat_1"/>
    <property type="match status" value="1"/>
</dbReference>
<dbReference type="InterPro" id="IPR020599">
    <property type="entry name" value="Transl_elong_fac_P/YeiP"/>
</dbReference>
<evidence type="ECO:0000256" key="8">
    <source>
        <dbReference type="NCBIfam" id="TIGR00038"/>
    </source>
</evidence>
<dbReference type="Pfam" id="PF09285">
    <property type="entry name" value="Elong-fact-P_C"/>
    <property type="match status" value="1"/>
</dbReference>
<evidence type="ECO:0000259" key="10">
    <source>
        <dbReference type="SMART" id="SM00841"/>
    </source>
</evidence>
<evidence type="ECO:0000256" key="7">
    <source>
        <dbReference type="HAMAP-Rule" id="MF_00141"/>
    </source>
</evidence>
<feature type="domain" description="Translation elongation factor P/YeiP central" evidence="11">
    <location>
        <begin position="67"/>
        <end position="121"/>
    </location>
</feature>
<dbReference type="NCBIfam" id="NF001810">
    <property type="entry name" value="PRK00529.1"/>
    <property type="match status" value="1"/>
</dbReference>
<dbReference type="SMART" id="SM00841">
    <property type="entry name" value="Elong-fact-P_C"/>
    <property type="match status" value="1"/>
</dbReference>
<reference evidence="12 13" key="1">
    <citation type="submission" date="2018-09" db="EMBL/GenBank/DDBJ databases">
        <title>Discovery and Ecogenomic Context for Candidatus Cryosericales, a Global Caldiserica Order Active in Thawing Permafrost.</title>
        <authorList>
            <person name="Martinez M.A."/>
            <person name="Woodcroft B.J."/>
            <person name="Ignacio Espinoza J.C."/>
            <person name="Zayed A."/>
            <person name="Singleton C.M."/>
            <person name="Boyd J."/>
            <person name="Li Y.-F."/>
            <person name="Purvine S."/>
            <person name="Maughan H."/>
            <person name="Hodgkins S.B."/>
            <person name="Anderson D."/>
            <person name="Sederholm M."/>
            <person name="Temperton B."/>
            <person name="Saleska S.R."/>
            <person name="Tyson G.W."/>
            <person name="Rich V.I."/>
        </authorList>
    </citation>
    <scope>NUCLEOTIDE SEQUENCE [LARGE SCALE GENOMIC DNA]</scope>
    <source>
        <strain evidence="12 13">SMC7</strain>
    </source>
</reference>
<dbReference type="NCBIfam" id="TIGR00038">
    <property type="entry name" value="efp"/>
    <property type="match status" value="1"/>
</dbReference>
<dbReference type="SMART" id="SM01185">
    <property type="entry name" value="EFP"/>
    <property type="match status" value="1"/>
</dbReference>
<sequence>MISANELRTGVTFEIDGQAFSVIQFTHIKPGKGSPFVRLKMKNLMTGNVIEQTFRPDEKVKSAYLEHKKMQYLYDADGIYTFMDSGTYEQIGLTKDDLGDAVNYLIENIVVDVVYFLEKPVSVELSTFIEAIITHTEPGIKGDTATGANKTAEIETGFSLMVPLFVNEGDKVRIDTRSGEYLERVK</sequence>
<evidence type="ECO:0000313" key="13">
    <source>
        <dbReference type="Proteomes" id="UP000266328"/>
    </source>
</evidence>
<evidence type="ECO:0000256" key="4">
    <source>
        <dbReference type="ARBA" id="ARBA00022490"/>
    </source>
</evidence>
<evidence type="ECO:0000256" key="9">
    <source>
        <dbReference type="RuleBase" id="RU004389"/>
    </source>
</evidence>
<evidence type="ECO:0000256" key="3">
    <source>
        <dbReference type="ARBA" id="ARBA00009479"/>
    </source>
</evidence>
<proteinExistence type="inferred from homology"/>
<dbReference type="InterPro" id="IPR008991">
    <property type="entry name" value="Translation_prot_SH3-like_sf"/>
</dbReference>